<dbReference type="InterPro" id="IPR000157">
    <property type="entry name" value="TIR_dom"/>
</dbReference>
<evidence type="ECO:0000256" key="4">
    <source>
        <dbReference type="ARBA" id="ARBA00023027"/>
    </source>
</evidence>
<evidence type="ECO:0000259" key="5">
    <source>
        <dbReference type="PROSITE" id="PS50104"/>
    </source>
</evidence>
<dbReference type="GO" id="GO:0051707">
    <property type="term" value="P:response to other organism"/>
    <property type="evidence" value="ECO:0007669"/>
    <property type="project" value="UniProtKB-ARBA"/>
</dbReference>
<dbReference type="SUPFAM" id="SSF52058">
    <property type="entry name" value="L domain-like"/>
    <property type="match status" value="3"/>
</dbReference>
<dbReference type="InterPro" id="IPR035897">
    <property type="entry name" value="Toll_tir_struct_dom_sf"/>
</dbReference>
<gene>
    <name evidence="6" type="ORF">ACJRO7_021637</name>
</gene>
<dbReference type="GO" id="GO:0006952">
    <property type="term" value="P:defense response"/>
    <property type="evidence" value="ECO:0007669"/>
    <property type="project" value="UniProtKB-KW"/>
</dbReference>
<dbReference type="Gene3D" id="3.40.50.300">
    <property type="entry name" value="P-loop containing nucleotide triphosphate hydrolases"/>
    <property type="match status" value="1"/>
</dbReference>
<dbReference type="InterPro" id="IPR002182">
    <property type="entry name" value="NB-ARC"/>
</dbReference>
<dbReference type="InterPro" id="IPR058192">
    <property type="entry name" value="WHD_ROQ1-like"/>
</dbReference>
<reference evidence="6 7" key="1">
    <citation type="submission" date="2024-11" db="EMBL/GenBank/DDBJ databases">
        <title>Chromosome-level genome assembly of Eucalyptus globulus Labill. provides insights into its genome evolution.</title>
        <authorList>
            <person name="Li X."/>
        </authorList>
    </citation>
    <scope>NUCLEOTIDE SEQUENCE [LARGE SCALE GENOMIC DNA]</scope>
    <source>
        <strain evidence="6">CL2024</strain>
        <tissue evidence="6">Fresh tender leaves</tissue>
    </source>
</reference>
<dbReference type="Gene3D" id="3.80.10.10">
    <property type="entry name" value="Ribonuclease Inhibitor"/>
    <property type="match status" value="2"/>
</dbReference>
<dbReference type="InterPro" id="IPR042197">
    <property type="entry name" value="Apaf_helical"/>
</dbReference>
<dbReference type="InterPro" id="IPR032675">
    <property type="entry name" value="LRR_dom_sf"/>
</dbReference>
<evidence type="ECO:0000313" key="7">
    <source>
        <dbReference type="Proteomes" id="UP001634007"/>
    </source>
</evidence>
<dbReference type="Pfam" id="PF23282">
    <property type="entry name" value="WHD_ROQ1"/>
    <property type="match status" value="1"/>
</dbReference>
<accession>A0ABD3KKI4</accession>
<comment type="caution">
    <text evidence="6">The sequence shown here is derived from an EMBL/GenBank/DDBJ whole genome shotgun (WGS) entry which is preliminary data.</text>
</comment>
<keyword evidence="7" id="KW-1185">Reference proteome</keyword>
<dbReference type="InterPro" id="IPR027417">
    <property type="entry name" value="P-loop_NTPase"/>
</dbReference>
<evidence type="ECO:0000256" key="3">
    <source>
        <dbReference type="ARBA" id="ARBA00022821"/>
    </source>
</evidence>
<dbReference type="Gene3D" id="3.40.50.10140">
    <property type="entry name" value="Toll/interleukin-1 receptor homology (TIR) domain"/>
    <property type="match status" value="1"/>
</dbReference>
<keyword evidence="3" id="KW-0611">Plant defense</keyword>
<dbReference type="PANTHER" id="PTHR11017">
    <property type="entry name" value="LEUCINE-RICH REPEAT-CONTAINING PROTEIN"/>
    <property type="match status" value="1"/>
</dbReference>
<dbReference type="Pfam" id="PF00931">
    <property type="entry name" value="NB-ARC"/>
    <property type="match status" value="1"/>
</dbReference>
<dbReference type="EMBL" id="JBJKBG010000005">
    <property type="protein sequence ID" value="KAL3740386.1"/>
    <property type="molecule type" value="Genomic_DNA"/>
</dbReference>
<dbReference type="InterPro" id="IPR036390">
    <property type="entry name" value="WH_DNA-bd_sf"/>
</dbReference>
<dbReference type="PROSITE" id="PS50104">
    <property type="entry name" value="TIR"/>
    <property type="match status" value="1"/>
</dbReference>
<evidence type="ECO:0000313" key="6">
    <source>
        <dbReference type="EMBL" id="KAL3740386.1"/>
    </source>
</evidence>
<dbReference type="InterPro" id="IPR055414">
    <property type="entry name" value="LRR_R13L4/SHOC2-like"/>
</dbReference>
<dbReference type="SMART" id="SM00255">
    <property type="entry name" value="TIR"/>
    <property type="match status" value="1"/>
</dbReference>
<evidence type="ECO:0000256" key="2">
    <source>
        <dbReference type="ARBA" id="ARBA00022737"/>
    </source>
</evidence>
<dbReference type="PANTHER" id="PTHR11017:SF570">
    <property type="entry name" value="DISEASE RESISTANCE PROTEIN (TIR-NBS CLASS)-RELATED"/>
    <property type="match status" value="1"/>
</dbReference>
<dbReference type="Pfam" id="PF23598">
    <property type="entry name" value="LRR_14"/>
    <property type="match status" value="1"/>
</dbReference>
<dbReference type="SUPFAM" id="SSF52540">
    <property type="entry name" value="P-loop containing nucleoside triphosphate hydrolases"/>
    <property type="match status" value="1"/>
</dbReference>
<evidence type="ECO:0000256" key="1">
    <source>
        <dbReference type="ARBA" id="ARBA00022614"/>
    </source>
</evidence>
<dbReference type="Proteomes" id="UP001634007">
    <property type="component" value="Unassembled WGS sequence"/>
</dbReference>
<dbReference type="SUPFAM" id="SSF46785">
    <property type="entry name" value="Winged helix' DNA-binding domain"/>
    <property type="match status" value="1"/>
</dbReference>
<dbReference type="AlphaFoldDB" id="A0ABD3KKI4"/>
<dbReference type="SUPFAM" id="SSF52200">
    <property type="entry name" value="Toll/Interleukin receptor TIR domain"/>
    <property type="match status" value="1"/>
</dbReference>
<keyword evidence="2" id="KW-0677">Repeat</keyword>
<dbReference type="Gene3D" id="3.40.1170.20">
    <property type="entry name" value="tRNA intron endonuclease, N-terminal domain"/>
    <property type="match status" value="6"/>
</dbReference>
<keyword evidence="1" id="KW-0433">Leucine-rich repeat</keyword>
<keyword evidence="4" id="KW-0520">NAD</keyword>
<name>A0ABD3KKI4_EUCGL</name>
<proteinExistence type="predicted"/>
<sequence>MKTCLGENAEDVDSGAAGSVIASTETKSVASNSLSESTGSCYEVFLSFRGPDTRKGFTDHLYHGLLDAGIYAFRDNDELREGENIRPELLAAIRNSKILIPILSVTYGTSSWCLDELVQIMDCKNNRGQIVLPIFYKVKPADVGHQIGSFGDAFHEREKRLLKRHFNPTILEKWKQALLEISKLKGYEADGYEAELVKSVVRKVLTKLKKSFGLVTSENLVGIDNHVNKVMKFVDNKSNATLFVGIHGMGGIGKTTLAKTIYNKLSDQFEHRSFIADIRESWKRNGVHYLQNQLIYHIFNRENEVCNADVGIKFISSMFKSKKVLVLLDDVDDVVQLQSLAGNRDWFSSGSKIIITTRNKRVLEEVGVDHYYEHKEMDENQSLILFSKHAFRRDSPPSEFEDLTHEAVSITGGLPLSLEVFGSLLCGKKPRQWRDTIKKLQKVPPMKVQEKLRISYEALDYRQKQIFLDIACFFIGTNKIIVSYMWDACDFYPGEGIEVLIFMSLIKVGDDHELIMHDQLRDLGREIVREENQRESWCRSRLWDYEEAQKVLEENKGTDKIEAINLSEGSAGGFGEIFYLKKDGDIYLEKQFKNLMNLRYLHMINAHLSGDFKDLMKGLKWLQWRNCPASFEVNNFDVKELAILELQGSKINEKWEGWSFFKMAKELKYLDLSCCPLENTDFLSAFEKLEVLILRRCYRLKRIDASIEDMEGLLRLDQRSSYALPLAGGADAGAERPVPRFCLGELPAEIGKLKSLRQLDLSVTRSLSALPNSIGSLENLEILDISNSGIEELPSGIGSLRKLRELRAFYCINLKRIMVESMANLSSLRSLDFLESYKLQWLPELPSGLTYLGVTCQSRKLPSLSHLAHLKELKFFGCPNLQCIQELPSTQLKSSKCSQPTDIEESESPQSLNTPFKLEVLNVFDCESIKMLDVSQFVHLRTLDVYNSPKLLEVRGLDKLMYLESLTIESRNSIKRLDLPKFGCLKRLNVDGSDEFLDEYNPLAEIQGLDRSEFLERLDIEYCVSIGRLDLPKSGRLKELRASSCENLAEIEGLDRLEYLESLEIYWCTSIGRLDLPKFGMLKKLVAWHCKNLAEIQGLDSLEYLESLDISRCTSIGRLDLPKSGSMKRVNVGWCKKLAEIHGLDRLESLEILEISWCTSIERLLLPKSGSLKRLEARDCKNLVEIQGLDRLEFLEKLNIIGCKSLKTIPELSGTQIYRHYQITDGRWSEPCPYYTDDSDEE</sequence>
<organism evidence="6 7">
    <name type="scientific">Eucalyptus globulus</name>
    <name type="common">Tasmanian blue gum</name>
    <dbReference type="NCBI Taxonomy" id="34317"/>
    <lineage>
        <taxon>Eukaryota</taxon>
        <taxon>Viridiplantae</taxon>
        <taxon>Streptophyta</taxon>
        <taxon>Embryophyta</taxon>
        <taxon>Tracheophyta</taxon>
        <taxon>Spermatophyta</taxon>
        <taxon>Magnoliopsida</taxon>
        <taxon>eudicotyledons</taxon>
        <taxon>Gunneridae</taxon>
        <taxon>Pentapetalae</taxon>
        <taxon>rosids</taxon>
        <taxon>malvids</taxon>
        <taxon>Myrtales</taxon>
        <taxon>Myrtaceae</taxon>
        <taxon>Myrtoideae</taxon>
        <taxon>Eucalypteae</taxon>
        <taxon>Eucalyptus</taxon>
    </lineage>
</organism>
<dbReference type="FunFam" id="3.40.50.10140:FF:000007">
    <property type="entry name" value="Disease resistance protein (TIR-NBS-LRR class)"/>
    <property type="match status" value="1"/>
</dbReference>
<protein>
    <recommendedName>
        <fullName evidence="5">TIR domain-containing protein</fullName>
    </recommendedName>
</protein>
<feature type="domain" description="TIR" evidence="5">
    <location>
        <begin position="40"/>
        <end position="208"/>
    </location>
</feature>
<dbReference type="Gene3D" id="1.10.8.430">
    <property type="entry name" value="Helical domain of apoptotic protease-activating factors"/>
    <property type="match status" value="1"/>
</dbReference>
<dbReference type="Pfam" id="PF01582">
    <property type="entry name" value="TIR"/>
    <property type="match status" value="1"/>
</dbReference>
<dbReference type="InterPro" id="IPR044974">
    <property type="entry name" value="Disease_R_plants"/>
</dbReference>
<dbReference type="PRINTS" id="PR00364">
    <property type="entry name" value="DISEASERSIST"/>
</dbReference>